<dbReference type="PROSITE" id="PS01223">
    <property type="entry name" value="PROA"/>
    <property type="match status" value="1"/>
</dbReference>
<dbReference type="EMBL" id="FTOD01000001">
    <property type="protein sequence ID" value="SIS41963.1"/>
    <property type="molecule type" value="Genomic_DNA"/>
</dbReference>
<comment type="subcellular location">
    <subcellularLocation>
        <location evidence="7">Cytoplasm</location>
    </subcellularLocation>
</comment>
<evidence type="ECO:0000256" key="5">
    <source>
        <dbReference type="ARBA" id="ARBA00023002"/>
    </source>
</evidence>
<dbReference type="Proteomes" id="UP000186795">
    <property type="component" value="Unassembled WGS sequence"/>
</dbReference>
<dbReference type="PANTHER" id="PTHR11063:SF8">
    <property type="entry name" value="DELTA-1-PYRROLINE-5-CARBOXYLATE SYNTHASE"/>
    <property type="match status" value="1"/>
</dbReference>
<feature type="coiled-coil region" evidence="8">
    <location>
        <begin position="21"/>
        <end position="48"/>
    </location>
</feature>
<sequence length="415" mass="45074">MMSQIEKQAAAARSASKRLAIASAEQKNESLQAIARALRNRKSRILEQNREDLAAGEKAGLSTALMDRLKLTEQRLEAMAAGLEVLTRLPDPVGEVLEVTDGEKNLRIEKIRVPLGVVGMIFEARPNVTVDASGLTLKSGNAVILRGSSSALCSNSVLVDVIREALADTSLPPEAVQLVTDPGRETVRELITCKGWIDVVIPRGGPGLIRRVVREATVPVLETGAGNCHIYVDRTADPGMAGNIVTNAKTDRPGVCNATETLLVHRDWAEKHLSKLCKELTLQQVEIRGCSRTRRVFPRAVPATATDWETEYLERVLAVKVVDSLGEAMDHIDRYGTGHSEAIITEDDAAARRFLQGVDAAAVYHNASTRFTDGSQFGMGAEIGISTQKLHARGPMGLRELTSHKYRIHGTGQIR</sequence>
<dbReference type="InterPro" id="IPR020593">
    <property type="entry name" value="G-glutamylP_reductase_CS"/>
</dbReference>
<keyword evidence="2 7" id="KW-0028">Amino-acid biosynthesis</keyword>
<evidence type="ECO:0000256" key="4">
    <source>
        <dbReference type="ARBA" id="ARBA00022857"/>
    </source>
</evidence>
<keyword evidence="5 7" id="KW-0560">Oxidoreductase</keyword>
<comment type="pathway">
    <text evidence="1 7">Amino-acid biosynthesis; L-proline biosynthesis; L-glutamate 5-semialdehyde from L-glutamate: step 2/2.</text>
</comment>
<dbReference type="InterPro" id="IPR016162">
    <property type="entry name" value="Ald_DH_N"/>
</dbReference>
<keyword evidence="11" id="KW-1185">Reference proteome</keyword>
<dbReference type="CDD" id="cd07079">
    <property type="entry name" value="ALDH_F18-19_ProA-GPR"/>
    <property type="match status" value="1"/>
</dbReference>
<dbReference type="GO" id="GO:0005737">
    <property type="term" value="C:cytoplasm"/>
    <property type="evidence" value="ECO:0007669"/>
    <property type="project" value="UniProtKB-SubCell"/>
</dbReference>
<gene>
    <name evidence="7" type="primary">proA</name>
    <name evidence="10" type="ORF">SAMN05421790_101490</name>
</gene>
<keyword evidence="4 7" id="KW-0521">NADP</keyword>
<comment type="similarity">
    <text evidence="7">Belongs to the gamma-glutamyl phosphate reductase family.</text>
</comment>
<dbReference type="Pfam" id="PF00171">
    <property type="entry name" value="Aldedh"/>
    <property type="match status" value="1"/>
</dbReference>
<evidence type="ECO:0000256" key="6">
    <source>
        <dbReference type="ARBA" id="ARBA00049024"/>
    </source>
</evidence>
<dbReference type="InterPro" id="IPR016161">
    <property type="entry name" value="Ald_DH/histidinol_DH"/>
</dbReference>
<dbReference type="NCBIfam" id="NF001221">
    <property type="entry name" value="PRK00197.1"/>
    <property type="match status" value="1"/>
</dbReference>
<comment type="catalytic activity">
    <reaction evidence="6 7">
        <text>L-glutamate 5-semialdehyde + phosphate + NADP(+) = L-glutamyl 5-phosphate + NADPH + H(+)</text>
        <dbReference type="Rhea" id="RHEA:19541"/>
        <dbReference type="ChEBI" id="CHEBI:15378"/>
        <dbReference type="ChEBI" id="CHEBI:43474"/>
        <dbReference type="ChEBI" id="CHEBI:57783"/>
        <dbReference type="ChEBI" id="CHEBI:58066"/>
        <dbReference type="ChEBI" id="CHEBI:58274"/>
        <dbReference type="ChEBI" id="CHEBI:58349"/>
        <dbReference type="EC" id="1.2.1.41"/>
    </reaction>
</comment>
<dbReference type="GO" id="GO:0055129">
    <property type="term" value="P:L-proline biosynthetic process"/>
    <property type="evidence" value="ECO:0007669"/>
    <property type="project" value="UniProtKB-UniRule"/>
</dbReference>
<dbReference type="InterPro" id="IPR016163">
    <property type="entry name" value="Ald_DH_C"/>
</dbReference>
<evidence type="ECO:0000259" key="9">
    <source>
        <dbReference type="Pfam" id="PF00171"/>
    </source>
</evidence>
<dbReference type="UniPathway" id="UPA00098">
    <property type="reaction ID" value="UER00360"/>
</dbReference>
<dbReference type="PIRSF" id="PIRSF000151">
    <property type="entry name" value="GPR"/>
    <property type="match status" value="1"/>
</dbReference>
<dbReference type="PANTHER" id="PTHR11063">
    <property type="entry name" value="GLUTAMATE SEMIALDEHYDE DEHYDROGENASE"/>
    <property type="match status" value="1"/>
</dbReference>
<keyword evidence="7" id="KW-0963">Cytoplasm</keyword>
<dbReference type="GO" id="GO:0004350">
    <property type="term" value="F:glutamate-5-semialdehyde dehydrogenase activity"/>
    <property type="evidence" value="ECO:0007669"/>
    <property type="project" value="UniProtKB-UniRule"/>
</dbReference>
<reference evidence="11" key="1">
    <citation type="submission" date="2017-01" db="EMBL/GenBank/DDBJ databases">
        <authorList>
            <person name="Varghese N."/>
            <person name="Submissions S."/>
        </authorList>
    </citation>
    <scope>NUCLEOTIDE SEQUENCE [LARGE SCALE GENOMIC DNA]</scope>
    <source>
        <strain evidence="11">DSM 45196</strain>
    </source>
</reference>
<dbReference type="EC" id="1.2.1.41" evidence="7"/>
<dbReference type="GO" id="GO:0050661">
    <property type="term" value="F:NADP binding"/>
    <property type="evidence" value="ECO:0007669"/>
    <property type="project" value="InterPro"/>
</dbReference>
<evidence type="ECO:0000256" key="1">
    <source>
        <dbReference type="ARBA" id="ARBA00004985"/>
    </source>
</evidence>
<evidence type="ECO:0000256" key="8">
    <source>
        <dbReference type="SAM" id="Coils"/>
    </source>
</evidence>
<evidence type="ECO:0000256" key="3">
    <source>
        <dbReference type="ARBA" id="ARBA00022650"/>
    </source>
</evidence>
<dbReference type="InterPro" id="IPR012134">
    <property type="entry name" value="Glu-5-SA_DH"/>
</dbReference>
<keyword evidence="3 7" id="KW-0641">Proline biosynthesis</keyword>
<dbReference type="FunFam" id="3.40.309.10:FF:000006">
    <property type="entry name" value="Gamma-glutamyl phosphate reductase"/>
    <property type="match status" value="1"/>
</dbReference>
<dbReference type="HAMAP" id="MF_00412">
    <property type="entry name" value="ProA"/>
    <property type="match status" value="1"/>
</dbReference>
<evidence type="ECO:0000256" key="7">
    <source>
        <dbReference type="HAMAP-Rule" id="MF_00412"/>
    </source>
</evidence>
<evidence type="ECO:0000256" key="2">
    <source>
        <dbReference type="ARBA" id="ARBA00022605"/>
    </source>
</evidence>
<feature type="domain" description="Aldehyde dehydrogenase" evidence="9">
    <location>
        <begin position="4"/>
        <end position="280"/>
    </location>
</feature>
<name>A0A1N7IXZ4_9BACL</name>
<evidence type="ECO:0000313" key="10">
    <source>
        <dbReference type="EMBL" id="SIS41963.1"/>
    </source>
</evidence>
<keyword evidence="8" id="KW-0175">Coiled coil</keyword>
<organism evidence="10 11">
    <name type="scientific">Kroppenstedtia eburnea</name>
    <dbReference type="NCBI Taxonomy" id="714067"/>
    <lineage>
        <taxon>Bacteria</taxon>
        <taxon>Bacillati</taxon>
        <taxon>Bacillota</taxon>
        <taxon>Bacilli</taxon>
        <taxon>Bacillales</taxon>
        <taxon>Thermoactinomycetaceae</taxon>
        <taxon>Kroppenstedtia</taxon>
    </lineage>
</organism>
<evidence type="ECO:0000313" key="11">
    <source>
        <dbReference type="Proteomes" id="UP000186795"/>
    </source>
</evidence>
<dbReference type="NCBIfam" id="TIGR00407">
    <property type="entry name" value="proA"/>
    <property type="match status" value="1"/>
</dbReference>
<dbReference type="AlphaFoldDB" id="A0A1N7IXZ4"/>
<dbReference type="InterPro" id="IPR015590">
    <property type="entry name" value="Aldehyde_DH_dom"/>
</dbReference>
<dbReference type="Gene3D" id="3.40.309.10">
    <property type="entry name" value="Aldehyde Dehydrogenase, Chain A, domain 2"/>
    <property type="match status" value="1"/>
</dbReference>
<dbReference type="SUPFAM" id="SSF53720">
    <property type="entry name" value="ALDH-like"/>
    <property type="match status" value="1"/>
</dbReference>
<proteinExistence type="inferred from homology"/>
<accession>A0A1N7IXZ4</accession>
<comment type="function">
    <text evidence="7">Catalyzes the NADPH-dependent reduction of L-glutamate 5-phosphate into L-glutamate 5-semialdehyde and phosphate. The product spontaneously undergoes cyclization to form 1-pyrroline-5-carboxylate.</text>
</comment>
<protein>
    <recommendedName>
        <fullName evidence="7">Gamma-glutamyl phosphate reductase</fullName>
        <shortName evidence="7">GPR</shortName>
        <ecNumber evidence="7">1.2.1.41</ecNumber>
    </recommendedName>
    <alternativeName>
        <fullName evidence="7">Glutamate-5-semialdehyde dehydrogenase</fullName>
    </alternativeName>
    <alternativeName>
        <fullName evidence="7">Glutamyl-gamma-semialdehyde dehydrogenase</fullName>
        <shortName evidence="7">GSA dehydrogenase</shortName>
    </alternativeName>
</protein>
<dbReference type="InterPro" id="IPR000965">
    <property type="entry name" value="GPR_dom"/>
</dbReference>
<dbReference type="Gene3D" id="3.40.605.10">
    <property type="entry name" value="Aldehyde Dehydrogenase, Chain A, domain 1"/>
    <property type="match status" value="1"/>
</dbReference>